<evidence type="ECO:0000313" key="3">
    <source>
        <dbReference type="Proteomes" id="UP000190037"/>
    </source>
</evidence>
<sequence>MAVRRWSVGAVVAAGVILGVSACGGSGDDPFVVSAPSTKAPPVRAHATRVDTGTVAFEVRAAGGTDAGAQTVTTPCDRVLLALDDVTIESNEVTCKAPGGAPGNGWHGLYRTAADVPPGAVTQTVQTPLGEAVLFTQEYYEATNSVRRWREPVAIVTLGNPRSRSHPTLVVRADKGILDQSRLAGFVRANLLPLG</sequence>
<evidence type="ECO:0000256" key="1">
    <source>
        <dbReference type="SAM" id="SignalP"/>
    </source>
</evidence>
<feature type="chain" id="PRO_5038664739" description="Lipoprotein" evidence="1">
    <location>
        <begin position="23"/>
        <end position="195"/>
    </location>
</feature>
<gene>
    <name evidence="2" type="ORF">B4N89_19450</name>
</gene>
<dbReference type="Proteomes" id="UP000190037">
    <property type="component" value="Unassembled WGS sequence"/>
</dbReference>
<name>A0A1T3P146_9ACTN</name>
<keyword evidence="3" id="KW-1185">Reference proteome</keyword>
<proteinExistence type="predicted"/>
<accession>A0A1T3P146</accession>
<dbReference type="EMBL" id="MWQN01000001">
    <property type="protein sequence ID" value="OPC82823.1"/>
    <property type="molecule type" value="Genomic_DNA"/>
</dbReference>
<evidence type="ECO:0008006" key="4">
    <source>
        <dbReference type="Google" id="ProtNLM"/>
    </source>
</evidence>
<organism evidence="2 3">
    <name type="scientific">Embleya scabrispora</name>
    <dbReference type="NCBI Taxonomy" id="159449"/>
    <lineage>
        <taxon>Bacteria</taxon>
        <taxon>Bacillati</taxon>
        <taxon>Actinomycetota</taxon>
        <taxon>Actinomycetes</taxon>
        <taxon>Kitasatosporales</taxon>
        <taxon>Streptomycetaceae</taxon>
        <taxon>Embleya</taxon>
    </lineage>
</organism>
<reference evidence="2 3" key="1">
    <citation type="submission" date="2017-03" db="EMBL/GenBank/DDBJ databases">
        <title>Draft genome sequence of Streptomyces scabrisporus NF3, endophyte isolated from Amphipterygium adstringens.</title>
        <authorList>
            <person name="Vazquez M."/>
            <person name="Ceapa C.D."/>
            <person name="Rodriguez Luna D."/>
            <person name="Sanchez Esquivel S."/>
        </authorList>
    </citation>
    <scope>NUCLEOTIDE SEQUENCE [LARGE SCALE GENOMIC DNA]</scope>
    <source>
        <strain evidence="2 3">NF3</strain>
    </source>
</reference>
<dbReference type="OrthoDB" id="4298239at2"/>
<protein>
    <recommendedName>
        <fullName evidence="4">Lipoprotein</fullName>
    </recommendedName>
</protein>
<keyword evidence="1" id="KW-0732">Signal</keyword>
<dbReference type="STRING" id="159449.B4N89_19450"/>
<comment type="caution">
    <text evidence="2">The sequence shown here is derived from an EMBL/GenBank/DDBJ whole genome shotgun (WGS) entry which is preliminary data.</text>
</comment>
<dbReference type="PROSITE" id="PS51257">
    <property type="entry name" value="PROKAR_LIPOPROTEIN"/>
    <property type="match status" value="1"/>
</dbReference>
<feature type="signal peptide" evidence="1">
    <location>
        <begin position="1"/>
        <end position="22"/>
    </location>
</feature>
<dbReference type="RefSeq" id="WP_078977110.1">
    <property type="nucleotide sequence ID" value="NZ_MWQN01000001.1"/>
</dbReference>
<dbReference type="AlphaFoldDB" id="A0A1T3P146"/>
<evidence type="ECO:0000313" key="2">
    <source>
        <dbReference type="EMBL" id="OPC82823.1"/>
    </source>
</evidence>